<evidence type="ECO:0000256" key="9">
    <source>
        <dbReference type="ARBA" id="ARBA00023235"/>
    </source>
</evidence>
<evidence type="ECO:0000256" key="14">
    <source>
        <dbReference type="PIRSR" id="PIRSR001461-3"/>
    </source>
</evidence>
<dbReference type="Proteomes" id="UP000016057">
    <property type="component" value="Unassembled WGS sequence"/>
</dbReference>
<feature type="binding site" evidence="10 13">
    <location>
        <position position="34"/>
    </location>
    <ligand>
        <name>a divalent metal cation</name>
        <dbReference type="ChEBI" id="CHEBI:60240"/>
    </ligand>
</feature>
<dbReference type="GO" id="GO:0005737">
    <property type="term" value="C:cytoplasm"/>
    <property type="evidence" value="ECO:0007669"/>
    <property type="project" value="UniProtKB-ARBA"/>
</dbReference>
<evidence type="ECO:0000256" key="1">
    <source>
        <dbReference type="ARBA" id="ARBA00001782"/>
    </source>
</evidence>
<comment type="cofactor">
    <cofactor evidence="5">
        <name>Fe(2+)</name>
        <dbReference type="ChEBI" id="CHEBI:29033"/>
    </cofactor>
</comment>
<dbReference type="Pfam" id="PF00834">
    <property type="entry name" value="Ribul_P_3_epim"/>
    <property type="match status" value="1"/>
</dbReference>
<dbReference type="STRING" id="1234409.C683_0165"/>
<comment type="cofactor">
    <cofactor evidence="3">
        <name>Co(2+)</name>
        <dbReference type="ChEBI" id="CHEBI:48828"/>
    </cofactor>
</comment>
<feature type="active site" description="Proton donor" evidence="10 12">
    <location>
        <position position="174"/>
    </location>
</feature>
<feature type="binding site" evidence="10 14">
    <location>
        <position position="7"/>
    </location>
    <ligand>
        <name>substrate</name>
    </ligand>
</feature>
<comment type="cofactor">
    <cofactor evidence="2">
        <name>Mn(2+)</name>
        <dbReference type="ChEBI" id="CHEBI:29035"/>
    </cofactor>
</comment>
<evidence type="ECO:0000256" key="13">
    <source>
        <dbReference type="PIRSR" id="PIRSR001461-2"/>
    </source>
</evidence>
<dbReference type="CDD" id="cd00429">
    <property type="entry name" value="RPE"/>
    <property type="match status" value="1"/>
</dbReference>
<evidence type="ECO:0000313" key="16">
    <source>
        <dbReference type="Proteomes" id="UP000016057"/>
    </source>
</evidence>
<keyword evidence="10 11" id="KW-0119">Carbohydrate metabolism</keyword>
<feature type="binding site" evidence="10 14">
    <location>
        <begin position="196"/>
        <end position="197"/>
    </location>
    <ligand>
        <name>substrate</name>
    </ligand>
</feature>
<comment type="cofactor">
    <cofactor evidence="4">
        <name>Zn(2+)</name>
        <dbReference type="ChEBI" id="CHEBI:29105"/>
    </cofactor>
</comment>
<keyword evidence="13" id="KW-0862">Zinc</keyword>
<evidence type="ECO:0000256" key="6">
    <source>
        <dbReference type="ARBA" id="ARBA00009541"/>
    </source>
</evidence>
<dbReference type="GO" id="GO:0006098">
    <property type="term" value="P:pentose-phosphate shunt"/>
    <property type="evidence" value="ECO:0007669"/>
    <property type="project" value="UniProtKB-UniRule"/>
</dbReference>
<evidence type="ECO:0000256" key="8">
    <source>
        <dbReference type="ARBA" id="ARBA00022723"/>
    </source>
</evidence>
<evidence type="ECO:0000256" key="12">
    <source>
        <dbReference type="PIRSR" id="PIRSR001461-1"/>
    </source>
</evidence>
<dbReference type="PANTHER" id="PTHR11749">
    <property type="entry name" value="RIBULOSE-5-PHOSPHATE-3-EPIMERASE"/>
    <property type="match status" value="1"/>
</dbReference>
<keyword evidence="13" id="KW-0170">Cobalt</keyword>
<evidence type="ECO:0000256" key="5">
    <source>
        <dbReference type="ARBA" id="ARBA00001954"/>
    </source>
</evidence>
<feature type="active site" description="Proton acceptor" evidence="10 12">
    <location>
        <position position="34"/>
    </location>
</feature>
<feature type="binding site" evidence="10">
    <location>
        <begin position="174"/>
        <end position="176"/>
    </location>
    <ligand>
        <name>substrate</name>
    </ligand>
</feature>
<dbReference type="GO" id="GO:0004750">
    <property type="term" value="F:D-ribulose-phosphate 3-epimerase activity"/>
    <property type="evidence" value="ECO:0007669"/>
    <property type="project" value="UniProtKB-UniRule"/>
</dbReference>
<dbReference type="InterPro" id="IPR026019">
    <property type="entry name" value="Ribul_P_3_epim"/>
</dbReference>
<evidence type="ECO:0000256" key="3">
    <source>
        <dbReference type="ARBA" id="ARBA00001941"/>
    </source>
</evidence>
<dbReference type="NCBIfam" id="TIGR01163">
    <property type="entry name" value="rpe"/>
    <property type="match status" value="1"/>
</dbReference>
<evidence type="ECO:0000256" key="11">
    <source>
        <dbReference type="PIRNR" id="PIRNR001461"/>
    </source>
</evidence>
<dbReference type="NCBIfam" id="NF004076">
    <property type="entry name" value="PRK05581.1-4"/>
    <property type="match status" value="1"/>
</dbReference>
<feature type="binding site" evidence="10 14">
    <location>
        <begin position="141"/>
        <end position="144"/>
    </location>
    <ligand>
        <name>substrate</name>
    </ligand>
</feature>
<feature type="binding site" evidence="10 13">
    <location>
        <position position="174"/>
    </location>
    <ligand>
        <name>a divalent metal cation</name>
        <dbReference type="ChEBI" id="CHEBI:60240"/>
    </ligand>
</feature>
<organism evidence="15 16">
    <name type="scientific">Catellicoccus marimammalium M35/04/3</name>
    <dbReference type="NCBI Taxonomy" id="1234409"/>
    <lineage>
        <taxon>Bacteria</taxon>
        <taxon>Bacillati</taxon>
        <taxon>Bacillota</taxon>
        <taxon>Bacilli</taxon>
        <taxon>Lactobacillales</taxon>
        <taxon>Enterococcaceae</taxon>
        <taxon>Catellicoccus</taxon>
    </lineage>
</organism>
<gene>
    <name evidence="10" type="primary">rpe</name>
    <name evidence="15" type="ORF">C683_0165</name>
</gene>
<dbReference type="PATRIC" id="fig|1234409.3.peg.137"/>
<keyword evidence="8 10" id="KW-0479">Metal-binding</keyword>
<keyword evidence="13" id="KW-0464">Manganese</keyword>
<keyword evidence="16" id="KW-1185">Reference proteome</keyword>
<dbReference type="InterPro" id="IPR011060">
    <property type="entry name" value="RibuloseP-bd_barrel"/>
</dbReference>
<evidence type="ECO:0000256" key="2">
    <source>
        <dbReference type="ARBA" id="ARBA00001936"/>
    </source>
</evidence>
<feature type="binding site" evidence="10 14">
    <location>
        <position position="65"/>
    </location>
    <ligand>
        <name>substrate</name>
    </ligand>
</feature>
<comment type="pathway">
    <text evidence="10">Carbohydrate degradation.</text>
</comment>
<dbReference type="InterPro" id="IPR000056">
    <property type="entry name" value="Ribul_P_3_epim-like"/>
</dbReference>
<sequence>MVTIAPSILSANLWEFGKQIEQMMTLGVDTFHIDVMDRHFVPNLGYSQEIVKVLKKNSTAICDVHLMVEHPEAMIMDFINAGADYLTIHAESTVHPYRALQMIQEQGVKVGLALNPGTSLASVKELLPLVDRLLIMTVNPGFGGQSFLESQLAKIAEAKALREEFGYTYDIEVDGGINDKTASSCIKAGAEVLVSGSYLFHHSNWQEALLQLQE</sequence>
<evidence type="ECO:0000256" key="4">
    <source>
        <dbReference type="ARBA" id="ARBA00001947"/>
    </source>
</evidence>
<evidence type="ECO:0000313" key="15">
    <source>
        <dbReference type="EMBL" id="EKU27906.1"/>
    </source>
</evidence>
<dbReference type="OrthoDB" id="1645589at2"/>
<dbReference type="Gene3D" id="3.20.20.70">
    <property type="entry name" value="Aldolase class I"/>
    <property type="match status" value="1"/>
</dbReference>
<comment type="cofactor">
    <cofactor evidence="10 13">
        <name>a divalent metal cation</name>
        <dbReference type="ChEBI" id="CHEBI:60240"/>
    </cofactor>
    <text evidence="10 13">Binds 1 divalent metal cation per subunit.</text>
</comment>
<dbReference type="PIRSF" id="PIRSF001461">
    <property type="entry name" value="RPE"/>
    <property type="match status" value="1"/>
</dbReference>
<comment type="similarity">
    <text evidence="6 10 11">Belongs to the ribulose-phosphate 3-epimerase family.</text>
</comment>
<proteinExistence type="inferred from homology"/>
<evidence type="ECO:0000256" key="10">
    <source>
        <dbReference type="HAMAP-Rule" id="MF_02227"/>
    </source>
</evidence>
<dbReference type="GO" id="GO:0046872">
    <property type="term" value="F:metal ion binding"/>
    <property type="evidence" value="ECO:0007669"/>
    <property type="project" value="UniProtKB-UniRule"/>
</dbReference>
<dbReference type="InterPro" id="IPR013785">
    <property type="entry name" value="Aldolase_TIM"/>
</dbReference>
<name>K8ZQQ3_9ENTE</name>
<feature type="binding site" evidence="10 13">
    <location>
        <position position="32"/>
    </location>
    <ligand>
        <name>a divalent metal cation</name>
        <dbReference type="ChEBI" id="CHEBI:60240"/>
    </ligand>
</feature>
<reference evidence="15 16" key="1">
    <citation type="journal article" date="2013" name="Genome Announc.">
        <title>Draft Genome Sequence of Catellicoccus marimammalium, a Novel Species Commonly Found in Gull Feces.</title>
        <authorList>
            <person name="Weigand M.R."/>
            <person name="Ryu H."/>
            <person name="Bozcek L."/>
            <person name="Konstantinidis K.T."/>
            <person name="Santo Domingo J.W."/>
        </authorList>
    </citation>
    <scope>NUCLEOTIDE SEQUENCE [LARGE SCALE GENOMIC DNA]</scope>
    <source>
        <strain evidence="15 16">M35/04/3</strain>
    </source>
</reference>
<dbReference type="GO" id="GO:0019323">
    <property type="term" value="P:pentose catabolic process"/>
    <property type="evidence" value="ECO:0007669"/>
    <property type="project" value="UniProtKB-UniRule"/>
</dbReference>
<dbReference type="HAMAP" id="MF_02227">
    <property type="entry name" value="RPE"/>
    <property type="match status" value="1"/>
</dbReference>
<dbReference type="EMBL" id="AMYT01000007">
    <property type="protein sequence ID" value="EKU27906.1"/>
    <property type="molecule type" value="Genomic_DNA"/>
</dbReference>
<dbReference type="EC" id="5.1.3.1" evidence="7 10"/>
<dbReference type="AlphaFoldDB" id="K8ZQQ3"/>
<comment type="function">
    <text evidence="10">Catalyzes the reversible epimerization of D-ribulose 5-phosphate to D-xylulose 5-phosphate.</text>
</comment>
<protein>
    <recommendedName>
        <fullName evidence="7 10">Ribulose-phosphate 3-epimerase</fullName>
        <ecNumber evidence="7 10">5.1.3.1</ecNumber>
    </recommendedName>
</protein>
<evidence type="ECO:0000256" key="7">
    <source>
        <dbReference type="ARBA" id="ARBA00013188"/>
    </source>
</evidence>
<keyword evidence="9 10" id="KW-0413">Isomerase</keyword>
<feature type="binding site" evidence="14">
    <location>
        <position position="176"/>
    </location>
    <ligand>
        <name>substrate</name>
    </ligand>
</feature>
<dbReference type="FunFam" id="3.20.20.70:FF:000004">
    <property type="entry name" value="Ribulose-phosphate 3-epimerase"/>
    <property type="match status" value="1"/>
</dbReference>
<feature type="binding site" evidence="10 13">
    <location>
        <position position="65"/>
    </location>
    <ligand>
        <name>a divalent metal cation</name>
        <dbReference type="ChEBI" id="CHEBI:60240"/>
    </ligand>
</feature>
<comment type="catalytic activity">
    <reaction evidence="1 10 11">
        <text>D-ribulose 5-phosphate = D-xylulose 5-phosphate</text>
        <dbReference type="Rhea" id="RHEA:13677"/>
        <dbReference type="ChEBI" id="CHEBI:57737"/>
        <dbReference type="ChEBI" id="CHEBI:58121"/>
        <dbReference type="EC" id="5.1.3.1"/>
    </reaction>
</comment>
<accession>K8ZQQ3</accession>
<dbReference type="RefSeq" id="WP_009488364.1">
    <property type="nucleotide sequence ID" value="NZ_AMYT01000007.1"/>
</dbReference>
<dbReference type="eggNOG" id="COG0036">
    <property type="taxonomic scope" value="Bacteria"/>
</dbReference>
<dbReference type="PROSITE" id="PS01086">
    <property type="entry name" value="RIBUL_P_3_EPIMER_2"/>
    <property type="match status" value="1"/>
</dbReference>
<comment type="caution">
    <text evidence="15">The sequence shown here is derived from an EMBL/GenBank/DDBJ whole genome shotgun (WGS) entry which is preliminary data.</text>
</comment>
<dbReference type="SUPFAM" id="SSF51366">
    <property type="entry name" value="Ribulose-phoshate binding barrel"/>
    <property type="match status" value="1"/>
</dbReference>